<evidence type="ECO:0000256" key="2">
    <source>
        <dbReference type="ARBA" id="ARBA00022692"/>
    </source>
</evidence>
<feature type="domain" description="CNNM transmembrane" evidence="11">
    <location>
        <begin position="34"/>
        <end position="216"/>
    </location>
</feature>
<organism evidence="12 13">
    <name type="scientific">Arachis hypogaea</name>
    <name type="common">Peanut</name>
    <dbReference type="NCBI Taxonomy" id="3818"/>
    <lineage>
        <taxon>Eukaryota</taxon>
        <taxon>Viridiplantae</taxon>
        <taxon>Streptophyta</taxon>
        <taxon>Embryophyta</taxon>
        <taxon>Tracheophyta</taxon>
        <taxon>Spermatophyta</taxon>
        <taxon>Magnoliopsida</taxon>
        <taxon>eudicotyledons</taxon>
        <taxon>Gunneridae</taxon>
        <taxon>Pentapetalae</taxon>
        <taxon>rosids</taxon>
        <taxon>fabids</taxon>
        <taxon>Fabales</taxon>
        <taxon>Fabaceae</taxon>
        <taxon>Papilionoideae</taxon>
        <taxon>50 kb inversion clade</taxon>
        <taxon>dalbergioids sensu lato</taxon>
        <taxon>Dalbergieae</taxon>
        <taxon>Pterocarpus clade</taxon>
        <taxon>Arachis</taxon>
    </lineage>
</organism>
<evidence type="ECO:0000256" key="5">
    <source>
        <dbReference type="ARBA" id="ARBA00023122"/>
    </source>
</evidence>
<comment type="subcellular location">
    <subcellularLocation>
        <location evidence="1">Membrane</location>
        <topology evidence="1">Multi-pass membrane protein</topology>
    </subcellularLocation>
</comment>
<sequence>MVNLLSALMVTRMLTRDHPQVQAASALGSEIPFGDVWWFVYAGISCFLVLFAGIMSGLTLGLMSLGLVDLEILQRSGSPSEKKQAAVILPVVQKQHQLLVTLLLCNAAAMEALPIYLDKLFNQFVAIILSVTFVLFFGEVIPQAICSRYGLAVGANLAWLVRILMLICYPVAYPVGKVLDYLLGHNEALFRRAQLKALVSIHSQEAGKGGELTHDETTIISGALDLTEKTAEEAMTPIESTFSLDVNSKLDWEAMGKILARGHSRVPVYSGNPKNIIGLLLVKSLLTVRPETETPVSAVSIRRIPRVPSDMPLYDILNEFQKGSSHMAAVVKAKSKGKETPQIIEEKQEESTIFDGDSQLTTPLLQNQDDKSESVVVDIDKSSRSPSINKLTGLQRSDSKTNSLENIEEGEVIGIITLEDVFEELLQEEIVDETDEYVDVHKRIRVAAAAAASSVARAPSTRRLTGQRGAGGQSKPGQTPKKSSEDHGSNSTSFTSFPSEGEYLYMHKAKIIGVILPTFLLMEPKRTYQLYQGNSQTSPHFKC</sequence>
<dbReference type="PANTHER" id="PTHR12064">
    <property type="entry name" value="METAL TRANSPORTER CNNM"/>
    <property type="match status" value="1"/>
</dbReference>
<dbReference type="PANTHER" id="PTHR12064:SF96">
    <property type="entry name" value="DUF21 DOMAIN PLANT PROTEIN"/>
    <property type="match status" value="1"/>
</dbReference>
<evidence type="ECO:0000256" key="6">
    <source>
        <dbReference type="ARBA" id="ARBA00023136"/>
    </source>
</evidence>
<dbReference type="InterPro" id="IPR045095">
    <property type="entry name" value="ACDP"/>
</dbReference>
<dbReference type="SUPFAM" id="SSF54631">
    <property type="entry name" value="CBS-domain pair"/>
    <property type="match status" value="1"/>
</dbReference>
<dbReference type="GO" id="GO:0016020">
    <property type="term" value="C:membrane"/>
    <property type="evidence" value="ECO:0007669"/>
    <property type="project" value="UniProtKB-SubCell"/>
</dbReference>
<evidence type="ECO:0000256" key="9">
    <source>
        <dbReference type="SAM" id="MobiDB-lite"/>
    </source>
</evidence>
<keyword evidence="13" id="KW-1185">Reference proteome</keyword>
<accession>A0A445C766</accession>
<dbReference type="InterPro" id="IPR002550">
    <property type="entry name" value="CNNM"/>
</dbReference>
<keyword evidence="7" id="KW-0325">Glycoprotein</keyword>
<dbReference type="InterPro" id="IPR046342">
    <property type="entry name" value="CBS_dom_sf"/>
</dbReference>
<proteinExistence type="predicted"/>
<evidence type="ECO:0000256" key="7">
    <source>
        <dbReference type="ARBA" id="ARBA00023180"/>
    </source>
</evidence>
<evidence type="ECO:0000256" key="8">
    <source>
        <dbReference type="PROSITE-ProRule" id="PRU01193"/>
    </source>
</evidence>
<gene>
    <name evidence="12" type="ORF">Ahy_A07g032569</name>
</gene>
<dbReference type="PROSITE" id="PS51846">
    <property type="entry name" value="CNNM"/>
    <property type="match status" value="1"/>
</dbReference>
<protein>
    <recommendedName>
        <fullName evidence="11">CNNM transmembrane domain-containing protein</fullName>
    </recommendedName>
</protein>
<dbReference type="GO" id="GO:0030026">
    <property type="term" value="P:intracellular manganese ion homeostasis"/>
    <property type="evidence" value="ECO:0007669"/>
    <property type="project" value="TreeGrafter"/>
</dbReference>
<evidence type="ECO:0000256" key="10">
    <source>
        <dbReference type="SAM" id="Phobius"/>
    </source>
</evidence>
<dbReference type="GO" id="GO:0005737">
    <property type="term" value="C:cytoplasm"/>
    <property type="evidence" value="ECO:0007669"/>
    <property type="project" value="TreeGrafter"/>
</dbReference>
<keyword evidence="6 8" id="KW-0472">Membrane</keyword>
<feature type="transmembrane region" description="Helical" evidence="10">
    <location>
        <begin position="39"/>
        <end position="68"/>
    </location>
</feature>
<dbReference type="Gene3D" id="3.10.580.10">
    <property type="entry name" value="CBS-domain"/>
    <property type="match status" value="2"/>
</dbReference>
<feature type="transmembrane region" description="Helical" evidence="10">
    <location>
        <begin position="123"/>
        <end position="142"/>
    </location>
</feature>
<comment type="caution">
    <text evidence="12">The sequence shown here is derived from an EMBL/GenBank/DDBJ whole genome shotgun (WGS) entry which is preliminary data.</text>
</comment>
<evidence type="ECO:0000313" key="12">
    <source>
        <dbReference type="EMBL" id="RYR46759.1"/>
    </source>
</evidence>
<evidence type="ECO:0000313" key="13">
    <source>
        <dbReference type="Proteomes" id="UP000289738"/>
    </source>
</evidence>
<feature type="transmembrane region" description="Helical" evidence="10">
    <location>
        <begin position="149"/>
        <end position="172"/>
    </location>
</feature>
<dbReference type="FunFam" id="3.10.580.10:FF:000042">
    <property type="entry name" value="DUF21 domain-containing protein isoform A"/>
    <property type="match status" value="1"/>
</dbReference>
<evidence type="ECO:0000256" key="4">
    <source>
        <dbReference type="ARBA" id="ARBA00022989"/>
    </source>
</evidence>
<keyword evidence="2 8" id="KW-0812">Transmembrane</keyword>
<dbReference type="InterPro" id="IPR044751">
    <property type="entry name" value="Ion_transp-like_CBS"/>
</dbReference>
<keyword evidence="5" id="KW-0129">CBS domain</keyword>
<dbReference type="CDD" id="cd04590">
    <property type="entry name" value="CBS_pair_CorC_HlyC_assoc"/>
    <property type="match status" value="1"/>
</dbReference>
<keyword evidence="3" id="KW-0677">Repeat</keyword>
<dbReference type="EMBL" id="SDMP01000007">
    <property type="protein sequence ID" value="RYR46759.1"/>
    <property type="molecule type" value="Genomic_DNA"/>
</dbReference>
<dbReference type="STRING" id="3818.A0A445C766"/>
<dbReference type="GO" id="GO:0010960">
    <property type="term" value="P:magnesium ion homeostasis"/>
    <property type="evidence" value="ECO:0007669"/>
    <property type="project" value="InterPro"/>
</dbReference>
<evidence type="ECO:0000256" key="1">
    <source>
        <dbReference type="ARBA" id="ARBA00004141"/>
    </source>
</evidence>
<evidence type="ECO:0000259" key="11">
    <source>
        <dbReference type="PROSITE" id="PS51846"/>
    </source>
</evidence>
<reference evidence="12 13" key="1">
    <citation type="submission" date="2019-01" db="EMBL/GenBank/DDBJ databases">
        <title>Sequencing of cultivated peanut Arachis hypogaea provides insights into genome evolution and oil improvement.</title>
        <authorList>
            <person name="Chen X."/>
        </authorList>
    </citation>
    <scope>NUCLEOTIDE SEQUENCE [LARGE SCALE GENOMIC DNA]</scope>
    <source>
        <strain evidence="13">cv. Fuhuasheng</strain>
        <tissue evidence="12">Leaves</tissue>
    </source>
</reference>
<keyword evidence="4 8" id="KW-1133">Transmembrane helix</keyword>
<dbReference type="AlphaFoldDB" id="A0A445C766"/>
<dbReference type="FunFam" id="3.10.580.10:FF:000021">
    <property type="entry name" value="DUF21 domain-containing protein At4g14240-like"/>
    <property type="match status" value="1"/>
</dbReference>
<name>A0A445C766_ARAHY</name>
<feature type="region of interest" description="Disordered" evidence="9">
    <location>
        <begin position="456"/>
        <end position="494"/>
    </location>
</feature>
<evidence type="ECO:0000256" key="3">
    <source>
        <dbReference type="ARBA" id="ARBA00022737"/>
    </source>
</evidence>
<dbReference type="Proteomes" id="UP000289738">
    <property type="component" value="Chromosome A07"/>
</dbReference>
<dbReference type="Pfam" id="PF01595">
    <property type="entry name" value="CNNM"/>
    <property type="match status" value="1"/>
</dbReference>